<accession>A0ABT2JI25</accession>
<dbReference type="Gene3D" id="1.10.357.10">
    <property type="entry name" value="Tetracycline Repressor, domain 2"/>
    <property type="match status" value="1"/>
</dbReference>
<organism evidence="4 5">
    <name type="scientific">Actinophytocola gossypii</name>
    <dbReference type="NCBI Taxonomy" id="2812003"/>
    <lineage>
        <taxon>Bacteria</taxon>
        <taxon>Bacillati</taxon>
        <taxon>Actinomycetota</taxon>
        <taxon>Actinomycetes</taxon>
        <taxon>Pseudonocardiales</taxon>
        <taxon>Pseudonocardiaceae</taxon>
    </lineage>
</organism>
<evidence type="ECO:0000313" key="4">
    <source>
        <dbReference type="EMBL" id="MCT2586899.1"/>
    </source>
</evidence>
<keyword evidence="1 2" id="KW-0238">DNA-binding</keyword>
<evidence type="ECO:0000256" key="1">
    <source>
        <dbReference type="ARBA" id="ARBA00023125"/>
    </source>
</evidence>
<dbReference type="EMBL" id="JAFFZE010000022">
    <property type="protein sequence ID" value="MCT2586899.1"/>
    <property type="molecule type" value="Genomic_DNA"/>
</dbReference>
<dbReference type="InterPro" id="IPR009057">
    <property type="entry name" value="Homeodomain-like_sf"/>
</dbReference>
<proteinExistence type="predicted"/>
<dbReference type="InterPro" id="IPR036271">
    <property type="entry name" value="Tet_transcr_reg_TetR-rel_C_sf"/>
</dbReference>
<dbReference type="PRINTS" id="PR00455">
    <property type="entry name" value="HTHTETR"/>
</dbReference>
<protein>
    <submittedName>
        <fullName evidence="4">TetR/AcrR family transcriptional regulator</fullName>
    </submittedName>
</protein>
<dbReference type="Pfam" id="PF00440">
    <property type="entry name" value="TetR_N"/>
    <property type="match status" value="1"/>
</dbReference>
<dbReference type="InterPro" id="IPR001647">
    <property type="entry name" value="HTH_TetR"/>
</dbReference>
<dbReference type="PANTHER" id="PTHR30055:SF200">
    <property type="entry name" value="HTH-TYPE TRANSCRIPTIONAL REPRESSOR BDCR"/>
    <property type="match status" value="1"/>
</dbReference>
<comment type="caution">
    <text evidence="4">The sequence shown here is derived from an EMBL/GenBank/DDBJ whole genome shotgun (WGS) entry which is preliminary data.</text>
</comment>
<dbReference type="PROSITE" id="PS50977">
    <property type="entry name" value="HTH_TETR_2"/>
    <property type="match status" value="1"/>
</dbReference>
<dbReference type="Proteomes" id="UP001156441">
    <property type="component" value="Unassembled WGS sequence"/>
</dbReference>
<evidence type="ECO:0000259" key="3">
    <source>
        <dbReference type="PROSITE" id="PS50977"/>
    </source>
</evidence>
<dbReference type="SUPFAM" id="SSF48498">
    <property type="entry name" value="Tetracyclin repressor-like, C-terminal domain"/>
    <property type="match status" value="1"/>
</dbReference>
<evidence type="ECO:0000256" key="2">
    <source>
        <dbReference type="PROSITE-ProRule" id="PRU00335"/>
    </source>
</evidence>
<sequence length="187" mass="20262">MSEARTRLLGTASKLFYTEGLHSVGIDRIVSEAAVTRATLYRHFPSKDDLVVAYLTAADDMIRAKVEAARAAGLSPTDTVRAVAETIAQDIQSPGFRGCAFLNAAAEYPDPAHPVHQAVLAHRQWFLDTVTELLAETGETAPEPAARHFVMLRDGAMAAGCLTDPAPVRETFLLGVEGILRYRNRAD</sequence>
<reference evidence="4 5" key="1">
    <citation type="submission" date="2021-02" db="EMBL/GenBank/DDBJ databases">
        <title>Actinophytocola xerophila sp. nov., isolated from soil of cotton cropping field.</title>
        <authorList>
            <person name="Huang R."/>
            <person name="Chen X."/>
            <person name="Ge X."/>
            <person name="Liu W."/>
        </authorList>
    </citation>
    <scope>NUCLEOTIDE SEQUENCE [LARGE SCALE GENOMIC DNA]</scope>
    <source>
        <strain evidence="4 5">S1-96</strain>
    </source>
</reference>
<name>A0ABT2JI25_9PSEU</name>
<dbReference type="RefSeq" id="WP_260194764.1">
    <property type="nucleotide sequence ID" value="NZ_JAFFZE010000022.1"/>
</dbReference>
<keyword evidence="5" id="KW-1185">Reference proteome</keyword>
<evidence type="ECO:0000313" key="5">
    <source>
        <dbReference type="Proteomes" id="UP001156441"/>
    </source>
</evidence>
<dbReference type="SUPFAM" id="SSF46689">
    <property type="entry name" value="Homeodomain-like"/>
    <property type="match status" value="1"/>
</dbReference>
<dbReference type="PANTHER" id="PTHR30055">
    <property type="entry name" value="HTH-TYPE TRANSCRIPTIONAL REGULATOR RUTR"/>
    <property type="match status" value="1"/>
</dbReference>
<dbReference type="InterPro" id="IPR050109">
    <property type="entry name" value="HTH-type_TetR-like_transc_reg"/>
</dbReference>
<feature type="DNA-binding region" description="H-T-H motif" evidence="2">
    <location>
        <begin position="25"/>
        <end position="44"/>
    </location>
</feature>
<feature type="domain" description="HTH tetR-type" evidence="3">
    <location>
        <begin position="2"/>
        <end position="62"/>
    </location>
</feature>
<gene>
    <name evidence="4" type="ORF">JT362_27635</name>
</gene>